<keyword evidence="4 6" id="KW-1133">Transmembrane helix</keyword>
<dbReference type="Pfam" id="PF13520">
    <property type="entry name" value="AA_permease_2"/>
    <property type="match status" value="1"/>
</dbReference>
<feature type="transmembrane region" description="Helical" evidence="6">
    <location>
        <begin position="269"/>
        <end position="287"/>
    </location>
</feature>
<organism evidence="7 8">
    <name type="scientific">Friedmanniomyces endolithicus</name>
    <dbReference type="NCBI Taxonomy" id="329885"/>
    <lineage>
        <taxon>Eukaryota</taxon>
        <taxon>Fungi</taxon>
        <taxon>Dikarya</taxon>
        <taxon>Ascomycota</taxon>
        <taxon>Pezizomycotina</taxon>
        <taxon>Dothideomycetes</taxon>
        <taxon>Dothideomycetidae</taxon>
        <taxon>Mycosphaerellales</taxon>
        <taxon>Teratosphaeriaceae</taxon>
        <taxon>Friedmanniomyces</taxon>
    </lineage>
</organism>
<dbReference type="Proteomes" id="UP000310066">
    <property type="component" value="Unassembled WGS sequence"/>
</dbReference>
<feature type="transmembrane region" description="Helical" evidence="6">
    <location>
        <begin position="514"/>
        <end position="534"/>
    </location>
</feature>
<keyword evidence="3 6" id="KW-0812">Transmembrane</keyword>
<feature type="transmembrane region" description="Helical" evidence="6">
    <location>
        <begin position="438"/>
        <end position="460"/>
    </location>
</feature>
<evidence type="ECO:0000313" key="8">
    <source>
        <dbReference type="Proteomes" id="UP000310066"/>
    </source>
</evidence>
<evidence type="ECO:0000256" key="6">
    <source>
        <dbReference type="SAM" id="Phobius"/>
    </source>
</evidence>
<feature type="transmembrane region" description="Helical" evidence="6">
    <location>
        <begin position="308"/>
        <end position="337"/>
    </location>
</feature>
<dbReference type="PIRSF" id="PIRSF006060">
    <property type="entry name" value="AA_transporter"/>
    <property type="match status" value="1"/>
</dbReference>
<evidence type="ECO:0000256" key="5">
    <source>
        <dbReference type="ARBA" id="ARBA00023136"/>
    </source>
</evidence>
<evidence type="ECO:0000313" key="7">
    <source>
        <dbReference type="EMBL" id="TKA27439.1"/>
    </source>
</evidence>
<evidence type="ECO:0000256" key="3">
    <source>
        <dbReference type="ARBA" id="ARBA00022692"/>
    </source>
</evidence>
<sequence>MSTTAMQDMTKPEERLSIGEYGSDDKPGAALKGGTAFDEQEMQRMGKVQELRRNFKFIGIVGFVTILQATWESTLLANSFGLLNGGTGGVIWCTIAVWLLMLCTIASMAEMASMCPTAGGKYWVALASLPNANMDFPGQYHWVSEFAPPSLQKPLSYVVGWCCCLGWISGIPSCALQLAGVVQAMVVLVNPDADVSMLWQTTLMVFLFVLLTVGFNVFFAHHLPLAEGIVLFLHVFAFFAFMLTLWIMADHAPAVQVFTTFNDGGGWGNMGLSCLVGLATPIWCFIGPDAGAHMSEELKDASLQLPKAMMWAILGNGIMGIVMLITFCFCITDLDALLSSGSQYPIIQVLFNATSSYAGTIILGSVLIVLLFFSTVTTVASASRQTWAFSRDCGFPFSEWIRHVPPAWEIPLNALLVCLGVSLLLSAINFGSTTALNAVLNVSNAALIFSYIISIGCVRLKRLRGEPLLPRRWSLGKWGAPLNDIALAFLFVGFVFSFFPQAPAVGDPAWAAHFNWAIVIFSATCTLALVYYVCGGSRRYVAPVALVKQE</sequence>
<gene>
    <name evidence="7" type="ORF">B0A54_16454</name>
</gene>
<comment type="subcellular location">
    <subcellularLocation>
        <location evidence="1">Membrane</location>
        <topology evidence="1">Multi-pass membrane protein</topology>
    </subcellularLocation>
</comment>
<feature type="transmembrane region" description="Helical" evidence="6">
    <location>
        <begin position="231"/>
        <end position="249"/>
    </location>
</feature>
<dbReference type="GO" id="GO:0016020">
    <property type="term" value="C:membrane"/>
    <property type="evidence" value="ECO:0007669"/>
    <property type="project" value="UniProtKB-SubCell"/>
</dbReference>
<dbReference type="Gene3D" id="1.20.1740.10">
    <property type="entry name" value="Amino acid/polyamine transporter I"/>
    <property type="match status" value="1"/>
</dbReference>
<evidence type="ECO:0000256" key="4">
    <source>
        <dbReference type="ARBA" id="ARBA00022989"/>
    </source>
</evidence>
<keyword evidence="5 6" id="KW-0472">Membrane</keyword>
<proteinExistence type="predicted"/>
<feature type="transmembrane region" description="Helical" evidence="6">
    <location>
        <begin position="198"/>
        <end position="219"/>
    </location>
</feature>
<dbReference type="InterPro" id="IPR002293">
    <property type="entry name" value="AA/rel_permease1"/>
</dbReference>
<keyword evidence="2" id="KW-0813">Transport</keyword>
<dbReference type="STRING" id="329885.A0A4V5N4E6"/>
<evidence type="ECO:0000256" key="1">
    <source>
        <dbReference type="ARBA" id="ARBA00004141"/>
    </source>
</evidence>
<feature type="transmembrane region" description="Helical" evidence="6">
    <location>
        <begin position="54"/>
        <end position="71"/>
    </location>
</feature>
<feature type="transmembrane region" description="Helical" evidence="6">
    <location>
        <begin position="83"/>
        <end position="106"/>
    </location>
</feature>
<name>A0A4V5N4E6_9PEZI</name>
<feature type="transmembrane region" description="Helical" evidence="6">
    <location>
        <begin position="481"/>
        <end position="502"/>
    </location>
</feature>
<dbReference type="PANTHER" id="PTHR45649:SF41">
    <property type="entry name" value="TRANSPORTER, PUTATIVE (EUROFUNG)-RELATED"/>
    <property type="match status" value="1"/>
</dbReference>
<dbReference type="EMBL" id="NAJP01000128">
    <property type="protein sequence ID" value="TKA27439.1"/>
    <property type="molecule type" value="Genomic_DNA"/>
</dbReference>
<dbReference type="GO" id="GO:0022857">
    <property type="term" value="F:transmembrane transporter activity"/>
    <property type="evidence" value="ECO:0007669"/>
    <property type="project" value="InterPro"/>
</dbReference>
<feature type="transmembrane region" description="Helical" evidence="6">
    <location>
        <begin position="357"/>
        <end position="382"/>
    </location>
</feature>
<feature type="transmembrane region" description="Helical" evidence="6">
    <location>
        <begin position="412"/>
        <end position="432"/>
    </location>
</feature>
<dbReference type="OrthoDB" id="3257095at2759"/>
<protein>
    <submittedName>
        <fullName evidence="7">Uncharacterized protein</fullName>
    </submittedName>
</protein>
<comment type="caution">
    <text evidence="7">The sequence shown here is derived from an EMBL/GenBank/DDBJ whole genome shotgun (WGS) entry which is preliminary data.</text>
</comment>
<dbReference type="AlphaFoldDB" id="A0A4V5N4E6"/>
<evidence type="ECO:0000256" key="2">
    <source>
        <dbReference type="ARBA" id="ARBA00022448"/>
    </source>
</evidence>
<feature type="transmembrane region" description="Helical" evidence="6">
    <location>
        <begin position="155"/>
        <end position="178"/>
    </location>
</feature>
<accession>A0A4V5N4E6</accession>
<dbReference type="PANTHER" id="PTHR45649">
    <property type="entry name" value="AMINO-ACID PERMEASE BAT1"/>
    <property type="match status" value="1"/>
</dbReference>
<reference evidence="7 8" key="1">
    <citation type="submission" date="2017-03" db="EMBL/GenBank/DDBJ databases">
        <title>Genomes of endolithic fungi from Antarctica.</title>
        <authorList>
            <person name="Coleine C."/>
            <person name="Masonjones S."/>
            <person name="Stajich J.E."/>
        </authorList>
    </citation>
    <scope>NUCLEOTIDE SEQUENCE [LARGE SCALE GENOMIC DNA]</scope>
    <source>
        <strain evidence="7 8">CCFEE 5311</strain>
    </source>
</reference>